<reference evidence="4 5" key="1">
    <citation type="submission" date="2018-03" db="EMBL/GenBank/DDBJ databases">
        <title>Adhaeribacter sp. HMF7605 Genome sequencing and assembly.</title>
        <authorList>
            <person name="Kang H."/>
            <person name="Kang J."/>
            <person name="Cha I."/>
            <person name="Kim H."/>
            <person name="Joh K."/>
        </authorList>
    </citation>
    <scope>NUCLEOTIDE SEQUENCE [LARGE SCALE GENOMIC DNA]</scope>
    <source>
        <strain evidence="4 5">HMF7605</strain>
    </source>
</reference>
<dbReference type="Pfam" id="PF26303">
    <property type="entry name" value="UPF0323"/>
    <property type="match status" value="1"/>
</dbReference>
<gene>
    <name evidence="4" type="ORF">AHMF7605_13955</name>
</gene>
<protein>
    <recommendedName>
        <fullName evidence="3">UPF0323 domain-containing protein</fullName>
    </recommendedName>
</protein>
<keyword evidence="5" id="KW-1185">Reference proteome</keyword>
<feature type="compositionally biased region" description="Low complexity" evidence="1">
    <location>
        <begin position="190"/>
        <end position="204"/>
    </location>
</feature>
<evidence type="ECO:0000259" key="3">
    <source>
        <dbReference type="Pfam" id="PF26303"/>
    </source>
</evidence>
<feature type="region of interest" description="Disordered" evidence="1">
    <location>
        <begin position="29"/>
        <end position="49"/>
    </location>
</feature>
<keyword evidence="2" id="KW-0732">Signal</keyword>
<name>A0A2T2YG87_9BACT</name>
<dbReference type="PROSITE" id="PS51257">
    <property type="entry name" value="PROKAR_LIPOPROTEIN"/>
    <property type="match status" value="1"/>
</dbReference>
<dbReference type="InterPro" id="IPR059092">
    <property type="entry name" value="UPF0323_dom"/>
</dbReference>
<feature type="chain" id="PRO_5015414317" description="UPF0323 domain-containing protein" evidence="2">
    <location>
        <begin position="38"/>
        <end position="204"/>
    </location>
</feature>
<evidence type="ECO:0000313" key="4">
    <source>
        <dbReference type="EMBL" id="PSR54536.1"/>
    </source>
</evidence>
<sequence>MKKRYHIIGDLKRNVLILAAASSLGLASCNSSSNNTAEDTASSDWSTGASNLSQGVITEMTETSPNNWKVTDERPAGAGQVAAILKHYDGKIDTLTGEPLQRAMNEYASVHPNNTNRFGMMDVLMWSGIGYMAGRMLSPNPAYYANSSIFNRTSGWRNSVYQQRQQSGGRGGYYGSGAFRSRSVTQAPQGRSGYFSGRRSGFSA</sequence>
<evidence type="ECO:0000256" key="2">
    <source>
        <dbReference type="SAM" id="SignalP"/>
    </source>
</evidence>
<feature type="region of interest" description="Disordered" evidence="1">
    <location>
        <begin position="183"/>
        <end position="204"/>
    </location>
</feature>
<organism evidence="4 5">
    <name type="scientific">Adhaeribacter arboris</name>
    <dbReference type="NCBI Taxonomy" id="2072846"/>
    <lineage>
        <taxon>Bacteria</taxon>
        <taxon>Pseudomonadati</taxon>
        <taxon>Bacteroidota</taxon>
        <taxon>Cytophagia</taxon>
        <taxon>Cytophagales</taxon>
        <taxon>Hymenobacteraceae</taxon>
        <taxon>Adhaeribacter</taxon>
    </lineage>
</organism>
<proteinExistence type="predicted"/>
<dbReference type="OrthoDB" id="957738at2"/>
<dbReference type="RefSeq" id="WP_106930285.1">
    <property type="nucleotide sequence ID" value="NZ_PYFT01000001.1"/>
</dbReference>
<evidence type="ECO:0000256" key="1">
    <source>
        <dbReference type="SAM" id="MobiDB-lite"/>
    </source>
</evidence>
<evidence type="ECO:0000313" key="5">
    <source>
        <dbReference type="Proteomes" id="UP000240357"/>
    </source>
</evidence>
<comment type="caution">
    <text evidence="4">The sequence shown here is derived from an EMBL/GenBank/DDBJ whole genome shotgun (WGS) entry which is preliminary data.</text>
</comment>
<accession>A0A2T2YG87</accession>
<dbReference type="EMBL" id="PYFT01000001">
    <property type="protein sequence ID" value="PSR54536.1"/>
    <property type="molecule type" value="Genomic_DNA"/>
</dbReference>
<feature type="compositionally biased region" description="Polar residues" evidence="1">
    <location>
        <begin position="36"/>
        <end position="49"/>
    </location>
</feature>
<feature type="domain" description="UPF0323" evidence="3">
    <location>
        <begin position="56"/>
        <end position="169"/>
    </location>
</feature>
<dbReference type="AlphaFoldDB" id="A0A2T2YG87"/>
<dbReference type="Proteomes" id="UP000240357">
    <property type="component" value="Unassembled WGS sequence"/>
</dbReference>
<feature type="signal peptide" evidence="2">
    <location>
        <begin position="1"/>
        <end position="37"/>
    </location>
</feature>